<dbReference type="Proteomes" id="UP000045039">
    <property type="component" value="Unassembled WGS sequence"/>
</dbReference>
<sequence length="90" mass="10009">MSKQERSVPSYVEYPYEQAILYVHRNASANEMLESVQERLRALLGLLHALERIEVRTGQGVPIQRVAHILVTLGGDALTLLTAAHRATTS</sequence>
<evidence type="ECO:0000313" key="2">
    <source>
        <dbReference type="EMBL" id="MZZ15361.1"/>
    </source>
</evidence>
<reference evidence="3" key="4">
    <citation type="submission" date="2017-05" db="EMBL/GenBank/DDBJ databases">
        <authorList>
            <person name="Song R."/>
            <person name="Chenine A.L."/>
            <person name="Ruprecht R.M."/>
        </authorList>
    </citation>
    <scope>NUCLEOTIDE SEQUENCE [LARGE SCALE GENOMIC DNA]</scope>
    <source>
        <strain evidence="3">S567_C10_BS</strain>
    </source>
</reference>
<dbReference type="EMBL" id="WXZT01000018">
    <property type="protein sequence ID" value="MZZ15361.1"/>
    <property type="molecule type" value="Genomic_DNA"/>
</dbReference>
<reference evidence="2" key="7">
    <citation type="submission" date="2020-01" db="EMBL/GenBank/DDBJ databases">
        <title>Bacteria Cultured from War Wounds Associated with the Conflict in Eastern Ukraine.</title>
        <authorList>
            <person name="Snesrud E."/>
            <person name="Galac M.R."/>
            <person name="Mc Gann P."/>
            <person name="Valentine K."/>
            <person name="Viacheslav K."/>
        </authorList>
    </citation>
    <scope>NUCLEOTIDE SEQUENCE</scope>
    <source>
        <strain evidence="2">VNMU148</strain>
    </source>
</reference>
<organism evidence="3 6">
    <name type="scientific">Pseudomonas aeruginosa</name>
    <dbReference type="NCBI Taxonomy" id="287"/>
    <lineage>
        <taxon>Bacteria</taxon>
        <taxon>Pseudomonadati</taxon>
        <taxon>Pseudomonadota</taxon>
        <taxon>Gammaproteobacteria</taxon>
        <taxon>Pseudomonadales</taxon>
        <taxon>Pseudomonadaceae</taxon>
        <taxon>Pseudomonas</taxon>
    </lineage>
</organism>
<reference evidence="1" key="1">
    <citation type="submission" date="2015-06" db="EMBL/GenBank/DDBJ databases">
        <authorList>
            <person name="Radhakrishnan R."/>
            <person name="Underwood A."/>
            <person name="Al-Shahib A."/>
        </authorList>
    </citation>
    <scope>NUCLEOTIDE SEQUENCE</scope>
    <source>
        <strain evidence="1">P19_London_7_VIM_2_05_10</strain>
    </source>
</reference>
<reference evidence="4 7" key="6">
    <citation type="submission" date="2019-01" db="EMBL/GenBank/DDBJ databases">
        <title>The Pseudomonas aeruginosa pan-genome provides new insights on its population structure, horizontal gene transfer and pathogenicity.</title>
        <authorList>
            <person name="Freschi L."/>
            <person name="Vincent A.T."/>
            <person name="Jeukens J."/>
            <person name="Emond-Rheault J.-G."/>
            <person name="Kukavica-Ibrulj I."/>
            <person name="Dupont M.-J."/>
            <person name="Charette S.J."/>
            <person name="Boyle B."/>
            <person name="Levesque R.C."/>
        </authorList>
    </citation>
    <scope>NUCLEOTIDE SEQUENCE [LARGE SCALE GENOMIC DNA]</scope>
    <source>
        <strain evidence="4 7">PA-W36</strain>
    </source>
</reference>
<reference evidence="5" key="2">
    <citation type="submission" date="2015-06" db="EMBL/GenBank/DDBJ databases">
        <authorList>
            <person name="Radhakrishnan Rajesh"/>
            <person name="Underwood Anthony"/>
            <person name="Al-Shahib Ali"/>
        </authorList>
    </citation>
    <scope>NUCLEOTIDE SEQUENCE [LARGE SCALE GENOMIC DNA]</scope>
    <source>
        <strain evidence="5">P19_London_7_VIM_2_05_10</strain>
    </source>
</reference>
<evidence type="ECO:0000313" key="3">
    <source>
        <dbReference type="EMBL" id="OTI61228.1"/>
    </source>
</evidence>
<dbReference type="Proteomes" id="UP000284767">
    <property type="component" value="Unassembled WGS sequence"/>
</dbReference>
<dbReference type="RefSeq" id="WP_003107049.1">
    <property type="nucleotide sequence ID" value="NZ_AP014839.1"/>
</dbReference>
<evidence type="ECO:0000313" key="7">
    <source>
        <dbReference type="Proteomes" id="UP000284767"/>
    </source>
</evidence>
<protein>
    <submittedName>
        <fullName evidence="3">Uncharacterized protein</fullName>
    </submittedName>
</protein>
<comment type="caution">
    <text evidence="3">The sequence shown here is derived from an EMBL/GenBank/DDBJ whole genome shotgun (WGS) entry which is preliminary data.</text>
</comment>
<proteinExistence type="predicted"/>
<dbReference type="AlphaFoldDB" id="A0A0C7CWF6"/>
<accession>A0A1S1BZ84</accession>
<reference evidence="6" key="3">
    <citation type="submission" date="2017-05" db="EMBL/GenBank/DDBJ databases">
        <authorList>
            <person name="Giani T."/>
            <person name="Arena F."/>
            <person name="Pollini S."/>
            <person name="Di Pilato V."/>
            <person name="D'Andrea M.M."/>
            <person name="Henrici De Angelis L."/>
            <person name="Bassetti M."/>
            <person name="Rossolini G.M."/>
        </authorList>
    </citation>
    <scope>NUCLEOTIDE SEQUENCE [LARGE SCALE GENOMIC DNA]</scope>
    <source>
        <strain evidence="6">S567_C10_BS</strain>
    </source>
</reference>
<evidence type="ECO:0000313" key="4">
    <source>
        <dbReference type="EMBL" id="RPM11606.1"/>
    </source>
</evidence>
<evidence type="ECO:0000313" key="6">
    <source>
        <dbReference type="Proteomes" id="UP000194857"/>
    </source>
</evidence>
<dbReference type="EMBL" id="NSNE01000013">
    <property type="protein sequence ID" value="RPM11606.1"/>
    <property type="molecule type" value="Genomic_DNA"/>
</dbReference>
<accession>A0A0C7CWF6</accession>
<dbReference type="EMBL" id="NFFZ01000007">
    <property type="protein sequence ID" value="OTI61228.1"/>
    <property type="molecule type" value="Genomic_DNA"/>
</dbReference>
<reference evidence="4 7" key="5">
    <citation type="submission" date="2017-08" db="EMBL/GenBank/DDBJ databases">
        <authorList>
            <person name="Feschi L."/>
            <person name="Jeukens J."/>
            <person name="Emond-Rheault J.-G."/>
            <person name="Kukavica-Ibrulj I."/>
            <person name="Boyle B."/>
            <person name="Levesque R.C."/>
        </authorList>
    </citation>
    <scope>NUCLEOTIDE SEQUENCE [LARGE SCALE GENOMIC DNA]</scope>
    <source>
        <strain evidence="4 7">PA-W36</strain>
    </source>
</reference>
<dbReference type="Proteomes" id="UP000194857">
    <property type="component" value="Unassembled WGS sequence"/>
</dbReference>
<evidence type="ECO:0000313" key="5">
    <source>
        <dbReference type="Proteomes" id="UP000045039"/>
    </source>
</evidence>
<evidence type="ECO:0000313" key="1">
    <source>
        <dbReference type="EMBL" id="CRO91277.1"/>
    </source>
</evidence>
<name>A0A0C7CWF6_PSEAI</name>
<dbReference type="EMBL" id="CVVU01000199">
    <property type="protein sequence ID" value="CRO91277.1"/>
    <property type="molecule type" value="Genomic_DNA"/>
</dbReference>
<dbReference type="Proteomes" id="UP000644192">
    <property type="component" value="Unassembled WGS sequence"/>
</dbReference>
<gene>
    <name evidence="3" type="ORF">CAZ10_15220</name>
    <name evidence="2" type="ORF">GUL26_24195</name>
    <name evidence="4" type="ORF">IPC1295_21580</name>
    <name evidence="1" type="ORF">PAERUG_P19_London_7_VIM_2_05_10_02842</name>
</gene>